<keyword evidence="17" id="KW-0464">Manganese</keyword>
<dbReference type="Gene3D" id="3.30.450.20">
    <property type="entry name" value="PAS domain"/>
    <property type="match status" value="2"/>
</dbReference>
<dbReference type="SUPFAM" id="SSF55781">
    <property type="entry name" value="GAF domain-like"/>
    <property type="match status" value="1"/>
</dbReference>
<dbReference type="Pfam" id="PF07228">
    <property type="entry name" value="SpoIIE"/>
    <property type="match status" value="1"/>
</dbReference>
<keyword evidence="11" id="KW-0067">ATP-binding</keyword>
<keyword evidence="4" id="KW-0597">Phosphoprotein</keyword>
<reference evidence="26 27" key="1">
    <citation type="submission" date="2019-07" db="EMBL/GenBank/DDBJ databases">
        <title>New species of Amycolatopsis and Streptomyces.</title>
        <authorList>
            <person name="Duangmal K."/>
            <person name="Teo W.F.A."/>
            <person name="Lipun K."/>
        </authorList>
    </citation>
    <scope>NUCLEOTIDE SEQUENCE [LARGE SCALE GENOMIC DNA]</scope>
    <source>
        <strain evidence="26 27">NBRC 109810</strain>
    </source>
</reference>
<evidence type="ECO:0000256" key="12">
    <source>
        <dbReference type="ARBA" id="ARBA00022842"/>
    </source>
</evidence>
<dbReference type="InterPro" id="IPR001932">
    <property type="entry name" value="PPM-type_phosphatase-like_dom"/>
</dbReference>
<proteinExistence type="predicted"/>
<accession>A0A5N8VCN0</accession>
<dbReference type="CDD" id="cd16936">
    <property type="entry name" value="HATPase_RsbW-like"/>
    <property type="match status" value="1"/>
</dbReference>
<dbReference type="SUPFAM" id="SSF55874">
    <property type="entry name" value="ATPase domain of HSP90 chaperone/DNA topoisomerase II/histidine kinase"/>
    <property type="match status" value="1"/>
</dbReference>
<keyword evidence="7" id="KW-0479">Metal-binding</keyword>
<dbReference type="GO" id="GO:0046872">
    <property type="term" value="F:metal ion binding"/>
    <property type="evidence" value="ECO:0007669"/>
    <property type="project" value="UniProtKB-KW"/>
</dbReference>
<dbReference type="FunFam" id="3.60.40.10:FF:000005">
    <property type="entry name" value="Serine/threonine protein phosphatase"/>
    <property type="match status" value="1"/>
</dbReference>
<dbReference type="AlphaFoldDB" id="A0A5N8VCN0"/>
<evidence type="ECO:0000256" key="21">
    <source>
        <dbReference type="ARBA" id="ARBA00081350"/>
    </source>
</evidence>
<evidence type="ECO:0000256" key="10">
    <source>
        <dbReference type="ARBA" id="ARBA00022801"/>
    </source>
</evidence>
<evidence type="ECO:0000259" key="24">
    <source>
        <dbReference type="SMART" id="SM00065"/>
    </source>
</evidence>
<dbReference type="Proteomes" id="UP000325849">
    <property type="component" value="Unassembled WGS sequence"/>
</dbReference>
<dbReference type="InterPro" id="IPR035965">
    <property type="entry name" value="PAS-like_dom_sf"/>
</dbReference>
<dbReference type="InterPro" id="IPR003018">
    <property type="entry name" value="GAF"/>
</dbReference>
<dbReference type="RefSeq" id="WP_152888951.1">
    <property type="nucleotide sequence ID" value="NZ_VJZD01000062.1"/>
</dbReference>
<keyword evidence="10" id="KW-0378">Hydrolase</keyword>
<dbReference type="FunFam" id="3.30.450.40:FF:000035">
    <property type="entry name" value="PAS sensor protein"/>
    <property type="match status" value="1"/>
</dbReference>
<keyword evidence="27" id="KW-1185">Reference proteome</keyword>
<dbReference type="PANTHER" id="PTHR43156">
    <property type="entry name" value="STAGE II SPORULATION PROTEIN E-RELATED"/>
    <property type="match status" value="1"/>
</dbReference>
<keyword evidence="6 23" id="KW-0812">Transmembrane</keyword>
<evidence type="ECO:0000256" key="22">
    <source>
        <dbReference type="SAM" id="MobiDB-lite"/>
    </source>
</evidence>
<dbReference type="Pfam" id="PF17203">
    <property type="entry name" value="sCache_3_2"/>
    <property type="match status" value="1"/>
</dbReference>
<dbReference type="GO" id="GO:0005524">
    <property type="term" value="F:ATP binding"/>
    <property type="evidence" value="ECO:0007669"/>
    <property type="project" value="UniProtKB-KW"/>
</dbReference>
<dbReference type="InterPro" id="IPR003594">
    <property type="entry name" value="HATPase_dom"/>
</dbReference>
<evidence type="ECO:0000256" key="2">
    <source>
        <dbReference type="ARBA" id="ARBA00013081"/>
    </source>
</evidence>
<feature type="domain" description="GAF" evidence="24">
    <location>
        <begin position="378"/>
        <end position="551"/>
    </location>
</feature>
<feature type="transmembrane region" description="Helical" evidence="23">
    <location>
        <begin position="48"/>
        <end position="68"/>
    </location>
</feature>
<evidence type="ECO:0000256" key="3">
    <source>
        <dbReference type="ARBA" id="ARBA00022475"/>
    </source>
</evidence>
<evidence type="ECO:0000256" key="14">
    <source>
        <dbReference type="ARBA" id="ARBA00022989"/>
    </source>
</evidence>
<sequence>MVRLRRRSSSSSDADDAVRADEVPDSEWHGRPDLRSLLNVRSVVGQMFVIQVVMLLLLALVGGVLLALTVRRQTTRAATAGSVAVAAGIAQAPGIKAAVKSPDPSAVLQPQTEAIRMATHLDFIVIVGKNGVRYTGVDPSLIGKRIPYPDDLAALRSGRTVTGRSRVGHGTAIRTFEPIKDDGSVIGGVVVGVRVASISAEAMRQLPVLLGITAAAVVVSTVGALVVGRRLLRQTHGLGPAEITRLYNHHDAVLRAAREGVVIVDADRRLLLVNEEARRLLELSPQAQGRRADELGLAPPIAELLASGREATDEVLLAGGRVLAVNQRPLERYGGGSGSVATLRDSTELRVLSGRAEQARERLKLLYDAGIGIGTTLDVTRTAEELAEAAVPQFTDYVSVDLAEPVLRGEEPTGTEQSLRRVAAAGIRADAPFTPVGETVAFAPSGSPLADPTRGHGVIDHDLRTVPRYVPGYVPGFGPQDPDRFRRVVEHGFHSLITVPLRARGVVLGVARFWRSEKPEPFEDDDLALAEEMAARAAVAIDNARRYTREHAMAVTLQRSLLPASLPTLSGLEVAHRYLPAESGHVGGDWFDVIPLPGARVALVVGDVVGHGLHAAATMGRLRTAVHNFSALDLVPGELMAHLDELVTRIDTDEADVGSGRSLTGATCLYAVYDPVSGLATVARAGHPGPLLVLPDGTVHDPEVPVSPPLGLGGAEPFESAELRLAEGSGLVLFTDGLVEERGRDIDVGLALLRDTLAGHPRRGPEETCRAVFDAVLPVRPRDDVALLVARTALLDPARIAQWAIPPDPAAVAPVRAACGRRLRDWGLDGIGYATELILSELATNAVRYGAPPITVRLLYDRTLICEVSDGSHTSPHLRRAAATDEGGRGLYLVARFAQRWGTRYTPNGKVIWTEQALHEDTTAELAEGMPDALLDQWGDEAL</sequence>
<dbReference type="InterPro" id="IPR052016">
    <property type="entry name" value="Bact_Sigma-Reg"/>
</dbReference>
<evidence type="ECO:0000256" key="9">
    <source>
        <dbReference type="ARBA" id="ARBA00022777"/>
    </source>
</evidence>
<keyword evidence="15" id="KW-0902">Two-component regulatory system</keyword>
<dbReference type="SUPFAM" id="SSF103190">
    <property type="entry name" value="Sensory domain-like"/>
    <property type="match status" value="1"/>
</dbReference>
<dbReference type="SUPFAM" id="SSF81606">
    <property type="entry name" value="PP2C-like"/>
    <property type="match status" value="1"/>
</dbReference>
<evidence type="ECO:0000256" key="16">
    <source>
        <dbReference type="ARBA" id="ARBA00023136"/>
    </source>
</evidence>
<dbReference type="InterPro" id="IPR036457">
    <property type="entry name" value="PPM-type-like_dom_sf"/>
</dbReference>
<evidence type="ECO:0000256" key="23">
    <source>
        <dbReference type="SAM" id="Phobius"/>
    </source>
</evidence>
<keyword evidence="16 23" id="KW-0472">Membrane</keyword>
<dbReference type="GO" id="GO:0000160">
    <property type="term" value="P:phosphorelay signal transduction system"/>
    <property type="evidence" value="ECO:0007669"/>
    <property type="project" value="UniProtKB-KW"/>
</dbReference>
<evidence type="ECO:0000256" key="6">
    <source>
        <dbReference type="ARBA" id="ARBA00022692"/>
    </source>
</evidence>
<dbReference type="InterPro" id="IPR029016">
    <property type="entry name" value="GAF-like_dom_sf"/>
</dbReference>
<feature type="domain" description="PPM-type phosphatase" evidence="25">
    <location>
        <begin position="569"/>
        <end position="792"/>
    </location>
</feature>
<keyword evidence="3" id="KW-1003">Cell membrane</keyword>
<dbReference type="EMBL" id="VJZD01000062">
    <property type="protein sequence ID" value="MPY33011.1"/>
    <property type="molecule type" value="Genomic_DNA"/>
</dbReference>
<feature type="compositionally biased region" description="Basic and acidic residues" evidence="22">
    <location>
        <begin position="16"/>
        <end position="25"/>
    </location>
</feature>
<dbReference type="InterPro" id="IPR036890">
    <property type="entry name" value="HATPase_C_sf"/>
</dbReference>
<keyword evidence="14 23" id="KW-1133">Transmembrane helix</keyword>
<evidence type="ECO:0000313" key="27">
    <source>
        <dbReference type="Proteomes" id="UP000325849"/>
    </source>
</evidence>
<evidence type="ECO:0000259" key="25">
    <source>
        <dbReference type="SMART" id="SM00331"/>
    </source>
</evidence>
<evidence type="ECO:0000256" key="15">
    <source>
        <dbReference type="ARBA" id="ARBA00023012"/>
    </source>
</evidence>
<comment type="caution">
    <text evidence="26">The sequence shown here is derived from an EMBL/GenBank/DDBJ whole genome shotgun (WGS) entry which is preliminary data.</text>
</comment>
<dbReference type="PANTHER" id="PTHR43156:SF2">
    <property type="entry name" value="STAGE II SPORULATION PROTEIN E"/>
    <property type="match status" value="1"/>
</dbReference>
<gene>
    <name evidence="26" type="ORF">FNH09_17610</name>
</gene>
<protein>
    <recommendedName>
        <fullName evidence="2">protein-serine/threonine phosphatase</fullName>
        <ecNumber evidence="2">3.1.3.16</ecNumber>
    </recommendedName>
    <alternativeName>
        <fullName evidence="21">Protein-serine/threonine phosphatase</fullName>
    </alternativeName>
    <alternativeName>
        <fullName evidence="20">Serine/threonine-protein kinase</fullName>
    </alternativeName>
</protein>
<dbReference type="GO" id="GO:0005886">
    <property type="term" value="C:plasma membrane"/>
    <property type="evidence" value="ECO:0007669"/>
    <property type="project" value="UniProtKB-SubCell"/>
</dbReference>
<keyword evidence="9" id="KW-0418">Kinase</keyword>
<dbReference type="GO" id="GO:0016301">
    <property type="term" value="F:kinase activity"/>
    <property type="evidence" value="ECO:0007669"/>
    <property type="project" value="UniProtKB-KW"/>
</dbReference>
<comment type="catalytic activity">
    <reaction evidence="18">
        <text>O-phospho-L-seryl-[protein] + H2O = L-seryl-[protein] + phosphate</text>
        <dbReference type="Rhea" id="RHEA:20629"/>
        <dbReference type="Rhea" id="RHEA-COMP:9863"/>
        <dbReference type="Rhea" id="RHEA-COMP:11604"/>
        <dbReference type="ChEBI" id="CHEBI:15377"/>
        <dbReference type="ChEBI" id="CHEBI:29999"/>
        <dbReference type="ChEBI" id="CHEBI:43474"/>
        <dbReference type="ChEBI" id="CHEBI:83421"/>
        <dbReference type="EC" id="3.1.3.16"/>
    </reaction>
</comment>
<dbReference type="InterPro" id="IPR029151">
    <property type="entry name" value="Sensor-like_sf"/>
</dbReference>
<dbReference type="InterPro" id="IPR033463">
    <property type="entry name" value="sCache_3"/>
</dbReference>
<organism evidence="26 27">
    <name type="scientific">Streptomyces adustus</name>
    <dbReference type="NCBI Taxonomy" id="1609272"/>
    <lineage>
        <taxon>Bacteria</taxon>
        <taxon>Bacillati</taxon>
        <taxon>Actinomycetota</taxon>
        <taxon>Actinomycetes</taxon>
        <taxon>Kitasatosporales</taxon>
        <taxon>Streptomycetaceae</taxon>
        <taxon>Streptomyces</taxon>
    </lineage>
</organism>
<evidence type="ECO:0000256" key="19">
    <source>
        <dbReference type="ARBA" id="ARBA00056274"/>
    </source>
</evidence>
<dbReference type="GO" id="GO:0004722">
    <property type="term" value="F:protein serine/threonine phosphatase activity"/>
    <property type="evidence" value="ECO:0007669"/>
    <property type="project" value="UniProtKB-EC"/>
</dbReference>
<evidence type="ECO:0000256" key="5">
    <source>
        <dbReference type="ARBA" id="ARBA00022679"/>
    </source>
</evidence>
<evidence type="ECO:0000256" key="8">
    <source>
        <dbReference type="ARBA" id="ARBA00022741"/>
    </source>
</evidence>
<keyword evidence="8" id="KW-0547">Nucleotide-binding</keyword>
<dbReference type="Gene3D" id="3.30.565.10">
    <property type="entry name" value="Histidine kinase-like ATPase, C-terminal domain"/>
    <property type="match status" value="1"/>
</dbReference>
<dbReference type="Pfam" id="PF13185">
    <property type="entry name" value="GAF_2"/>
    <property type="match status" value="1"/>
</dbReference>
<dbReference type="Pfam" id="PF13581">
    <property type="entry name" value="HATPase_c_2"/>
    <property type="match status" value="1"/>
</dbReference>
<evidence type="ECO:0000256" key="17">
    <source>
        <dbReference type="ARBA" id="ARBA00023211"/>
    </source>
</evidence>
<dbReference type="EC" id="3.1.3.16" evidence="2"/>
<evidence type="ECO:0000256" key="18">
    <source>
        <dbReference type="ARBA" id="ARBA00047761"/>
    </source>
</evidence>
<comment type="subcellular location">
    <subcellularLocation>
        <location evidence="1">Cell membrane</location>
        <topology evidence="1">Multi-pass membrane protein</topology>
    </subcellularLocation>
</comment>
<feature type="transmembrane region" description="Helical" evidence="23">
    <location>
        <begin position="206"/>
        <end position="227"/>
    </location>
</feature>
<dbReference type="SMART" id="SM00331">
    <property type="entry name" value="PP2C_SIG"/>
    <property type="match status" value="1"/>
</dbReference>
<evidence type="ECO:0000256" key="11">
    <source>
        <dbReference type="ARBA" id="ARBA00022840"/>
    </source>
</evidence>
<name>A0A5N8VCN0_9ACTN</name>
<dbReference type="Gene3D" id="3.60.40.10">
    <property type="entry name" value="PPM-type phosphatase domain"/>
    <property type="match status" value="1"/>
</dbReference>
<comment type="function">
    <text evidence="19">Primarily acts as an independent SigF regulator that is sensitive to the osmosensory signal, mediating the cross talk of PknD with the SigF regulon. Possesses both phosphatase and kinase activities. The kinase domain functions as a classic anti-sigma factor-like kinase to phosphorylate the anti-anti-sigma factor domain at the canonical regulatory site, and the phosphatase domain antagonizes this activity.</text>
</comment>
<evidence type="ECO:0000256" key="1">
    <source>
        <dbReference type="ARBA" id="ARBA00004651"/>
    </source>
</evidence>
<dbReference type="SUPFAM" id="SSF55785">
    <property type="entry name" value="PYP-like sensor domain (PAS domain)"/>
    <property type="match status" value="1"/>
</dbReference>
<keyword evidence="12" id="KW-0460">Magnesium</keyword>
<dbReference type="OrthoDB" id="118142at2"/>
<evidence type="ECO:0000256" key="7">
    <source>
        <dbReference type="ARBA" id="ARBA00022723"/>
    </source>
</evidence>
<dbReference type="SMART" id="SM00065">
    <property type="entry name" value="GAF"/>
    <property type="match status" value="1"/>
</dbReference>
<keyword evidence="5" id="KW-0808">Transferase</keyword>
<feature type="region of interest" description="Disordered" evidence="22">
    <location>
        <begin position="1"/>
        <end position="25"/>
    </location>
</feature>
<evidence type="ECO:0000256" key="4">
    <source>
        <dbReference type="ARBA" id="ARBA00022553"/>
    </source>
</evidence>
<dbReference type="FunFam" id="3.30.565.10:FF:000028">
    <property type="entry name" value="PAS sensor protein"/>
    <property type="match status" value="1"/>
</dbReference>
<evidence type="ECO:0000256" key="20">
    <source>
        <dbReference type="ARBA" id="ARBA00075117"/>
    </source>
</evidence>
<evidence type="ECO:0000313" key="26">
    <source>
        <dbReference type="EMBL" id="MPY33011.1"/>
    </source>
</evidence>
<dbReference type="Gene3D" id="3.30.450.40">
    <property type="match status" value="1"/>
</dbReference>
<evidence type="ECO:0000256" key="13">
    <source>
        <dbReference type="ARBA" id="ARBA00022912"/>
    </source>
</evidence>
<keyword evidence="13" id="KW-0904">Protein phosphatase</keyword>